<accession>A0A9E6Y236</accession>
<evidence type="ECO:0000313" key="1">
    <source>
        <dbReference type="EMBL" id="UGS38403.1"/>
    </source>
</evidence>
<reference evidence="1" key="1">
    <citation type="journal article" date="2022" name="Int. J. Syst. Evol. Microbiol.">
        <title>Pseudomonas aegrilactucae sp. nov. and Pseudomonas morbosilactucae sp. nov., pathogens causing bacterial rot of lettuce in Japan.</title>
        <authorList>
            <person name="Sawada H."/>
            <person name="Fujikawa T."/>
            <person name="Satou M."/>
        </authorList>
    </citation>
    <scope>NUCLEOTIDE SEQUENCE</scope>
    <source>
        <strain evidence="1">0166_1</strain>
    </source>
</reference>
<protein>
    <submittedName>
        <fullName evidence="1">Uncharacterized protein</fullName>
    </submittedName>
</protein>
<gene>
    <name evidence="1" type="ORF">DSM104329_04829</name>
</gene>
<proteinExistence type="predicted"/>
<sequence>MIALGYLRLYLGEDGHTHFEDVVLQAAEGGPDASGGHSERSTPIPVSDVIFRHVVDDGSAPPAHTAPRRQFVVQLRGETEIEASDGEVRRLRPGDIVLLEDTEGPGHVTRPAAGETERLTLFIPLRD</sequence>
<dbReference type="RefSeq" id="WP_259312425.1">
    <property type="nucleotide sequence ID" value="NZ_CP087164.1"/>
</dbReference>
<dbReference type="Gene3D" id="2.60.120.10">
    <property type="entry name" value="Jelly Rolls"/>
    <property type="match status" value="1"/>
</dbReference>
<evidence type="ECO:0000313" key="2">
    <source>
        <dbReference type="Proteomes" id="UP001162834"/>
    </source>
</evidence>
<dbReference type="EMBL" id="CP087164">
    <property type="protein sequence ID" value="UGS38403.1"/>
    <property type="molecule type" value="Genomic_DNA"/>
</dbReference>
<keyword evidence="2" id="KW-1185">Reference proteome</keyword>
<dbReference type="InterPro" id="IPR014710">
    <property type="entry name" value="RmlC-like_jellyroll"/>
</dbReference>
<dbReference type="InterPro" id="IPR011051">
    <property type="entry name" value="RmlC_Cupin_sf"/>
</dbReference>
<dbReference type="SUPFAM" id="SSF51182">
    <property type="entry name" value="RmlC-like cupins"/>
    <property type="match status" value="1"/>
</dbReference>
<dbReference type="Proteomes" id="UP001162834">
    <property type="component" value="Chromosome"/>
</dbReference>
<organism evidence="1 2">
    <name type="scientific">Capillimicrobium parvum</name>
    <dbReference type="NCBI Taxonomy" id="2884022"/>
    <lineage>
        <taxon>Bacteria</taxon>
        <taxon>Bacillati</taxon>
        <taxon>Actinomycetota</taxon>
        <taxon>Thermoleophilia</taxon>
        <taxon>Solirubrobacterales</taxon>
        <taxon>Capillimicrobiaceae</taxon>
        <taxon>Capillimicrobium</taxon>
    </lineage>
</organism>
<dbReference type="KEGG" id="sbae:DSM104329_04829"/>
<name>A0A9E6Y236_9ACTN</name>
<dbReference type="AlphaFoldDB" id="A0A9E6Y236"/>